<keyword evidence="2" id="KW-1185">Reference proteome</keyword>
<comment type="caution">
    <text evidence="1">The sequence shown here is derived from an EMBL/GenBank/DDBJ whole genome shotgun (WGS) entry which is preliminary data.</text>
</comment>
<protein>
    <submittedName>
        <fullName evidence="1">Uncharacterized protein</fullName>
    </submittedName>
</protein>
<sequence length="90" mass="9897">MSLVTVPGKIRLCGTHAVLIMMEGNLHQAVCIAGDALPSSAGDMIHGLIERLDLYECIADRKFMDGELAYDGRVWITSSDIDPRPLQNRL</sequence>
<dbReference type="EMBL" id="JADBEC010000002">
    <property type="protein sequence ID" value="MBE1508475.1"/>
    <property type="molecule type" value="Genomic_DNA"/>
</dbReference>
<evidence type="ECO:0000313" key="2">
    <source>
        <dbReference type="Proteomes" id="UP000620262"/>
    </source>
</evidence>
<reference evidence="1 2" key="1">
    <citation type="submission" date="2020-10" db="EMBL/GenBank/DDBJ databases">
        <title>Sequencing the genomes of 1000 actinobacteria strains.</title>
        <authorList>
            <person name="Klenk H.-P."/>
        </authorList>
    </citation>
    <scope>NUCLEOTIDE SEQUENCE [LARGE SCALE GENOMIC DNA]</scope>
    <source>
        <strain evidence="1 2">DSM 7307</strain>
    </source>
</reference>
<dbReference type="Proteomes" id="UP000620262">
    <property type="component" value="Unassembled WGS sequence"/>
</dbReference>
<organism evidence="1 2">
    <name type="scientific">Rhizobium viscosum</name>
    <name type="common">Arthrobacter viscosus</name>
    <dbReference type="NCBI Taxonomy" id="1673"/>
    <lineage>
        <taxon>Bacteria</taxon>
        <taxon>Pseudomonadati</taxon>
        <taxon>Pseudomonadota</taxon>
        <taxon>Alphaproteobacteria</taxon>
        <taxon>Hyphomicrobiales</taxon>
        <taxon>Rhizobiaceae</taxon>
        <taxon>Rhizobium/Agrobacterium group</taxon>
        <taxon>Rhizobium</taxon>
    </lineage>
</organism>
<accession>A0ABR9IZ40</accession>
<name>A0ABR9IZ40_RHIVS</name>
<proteinExistence type="predicted"/>
<evidence type="ECO:0000313" key="1">
    <source>
        <dbReference type="EMBL" id="MBE1508475.1"/>
    </source>
</evidence>
<dbReference type="RefSeq" id="WP_192732065.1">
    <property type="nucleotide sequence ID" value="NZ_BAAAVL010000010.1"/>
</dbReference>
<gene>
    <name evidence="1" type="ORF">H4W29_005720</name>
</gene>